<reference evidence="4" key="2">
    <citation type="submission" date="2008-12" db="EMBL/GenBank/DDBJ databases">
        <title>Improved gene annotation of the rice (Oryza sativa) genomes.</title>
        <authorList>
            <person name="Wang J."/>
            <person name="Li R."/>
            <person name="Fan W."/>
            <person name="Huang Q."/>
            <person name="Zhang J."/>
            <person name="Zhou Y."/>
            <person name="Hu Y."/>
            <person name="Zi S."/>
            <person name="Li J."/>
            <person name="Ni P."/>
            <person name="Zheng H."/>
            <person name="Zhang Y."/>
            <person name="Zhao M."/>
            <person name="Hao Q."/>
            <person name="McDermott J."/>
            <person name="Samudrala R."/>
            <person name="Kristiansen K."/>
            <person name="Wong G.K.-S."/>
        </authorList>
    </citation>
    <scope>NUCLEOTIDE SEQUENCE</scope>
</reference>
<protein>
    <submittedName>
        <fullName evidence="4">Uncharacterized protein</fullName>
    </submittedName>
</protein>
<accession>B9FWL0</accession>
<dbReference type="AlphaFoldDB" id="B9FWL0"/>
<feature type="region of interest" description="Disordered" evidence="1">
    <location>
        <begin position="296"/>
        <end position="335"/>
    </location>
</feature>
<evidence type="ECO:0000259" key="2">
    <source>
        <dbReference type="Pfam" id="PF12253"/>
    </source>
</evidence>
<gene>
    <name evidence="4" type="ORF">OsJ_23815</name>
</gene>
<feature type="region of interest" description="Disordered" evidence="1">
    <location>
        <begin position="442"/>
        <end position="462"/>
    </location>
</feature>
<dbReference type="Pfam" id="PF21796">
    <property type="entry name" value="Cac1_C"/>
    <property type="match status" value="1"/>
</dbReference>
<reference evidence="4" key="1">
    <citation type="journal article" date="2005" name="PLoS Biol.">
        <title>The genomes of Oryza sativa: a history of duplications.</title>
        <authorList>
            <person name="Yu J."/>
            <person name="Wang J."/>
            <person name="Lin W."/>
            <person name="Li S."/>
            <person name="Li H."/>
            <person name="Zhou J."/>
            <person name="Ni P."/>
            <person name="Dong W."/>
            <person name="Hu S."/>
            <person name="Zeng C."/>
            <person name="Zhang J."/>
            <person name="Zhang Y."/>
            <person name="Li R."/>
            <person name="Xu Z."/>
            <person name="Li S."/>
            <person name="Li X."/>
            <person name="Zheng H."/>
            <person name="Cong L."/>
            <person name="Lin L."/>
            <person name="Yin J."/>
            <person name="Geng J."/>
            <person name="Li G."/>
            <person name="Shi J."/>
            <person name="Liu J."/>
            <person name="Lv H."/>
            <person name="Li J."/>
            <person name="Wang J."/>
            <person name="Deng Y."/>
            <person name="Ran L."/>
            <person name="Shi X."/>
            <person name="Wang X."/>
            <person name="Wu Q."/>
            <person name="Li C."/>
            <person name="Ren X."/>
            <person name="Wang J."/>
            <person name="Wang X."/>
            <person name="Li D."/>
            <person name="Liu D."/>
            <person name="Zhang X."/>
            <person name="Ji Z."/>
            <person name="Zhao W."/>
            <person name="Sun Y."/>
            <person name="Zhang Z."/>
            <person name="Bao J."/>
            <person name="Han Y."/>
            <person name="Dong L."/>
            <person name="Ji J."/>
            <person name="Chen P."/>
            <person name="Wu S."/>
            <person name="Liu J."/>
            <person name="Xiao Y."/>
            <person name="Bu D."/>
            <person name="Tan J."/>
            <person name="Yang L."/>
            <person name="Ye C."/>
            <person name="Zhang J."/>
            <person name="Xu J."/>
            <person name="Zhou Y."/>
            <person name="Yu Y."/>
            <person name="Zhang B."/>
            <person name="Zhuang S."/>
            <person name="Wei H."/>
            <person name="Liu B."/>
            <person name="Lei M."/>
            <person name="Yu H."/>
            <person name="Li Y."/>
            <person name="Xu H."/>
            <person name="Wei S."/>
            <person name="He X."/>
            <person name="Fang L."/>
            <person name="Zhang Z."/>
            <person name="Zhang Y."/>
            <person name="Huang X."/>
            <person name="Su Z."/>
            <person name="Tong W."/>
            <person name="Li J."/>
            <person name="Tong Z."/>
            <person name="Li S."/>
            <person name="Ye J."/>
            <person name="Wang L."/>
            <person name="Fang L."/>
            <person name="Lei T."/>
            <person name="Chen C."/>
            <person name="Chen H."/>
            <person name="Xu Z."/>
            <person name="Li H."/>
            <person name="Huang H."/>
            <person name="Zhang F."/>
            <person name="Xu H."/>
            <person name="Li N."/>
            <person name="Zhao C."/>
            <person name="Li S."/>
            <person name="Dong L."/>
            <person name="Huang Y."/>
            <person name="Li L."/>
            <person name="Xi Y."/>
            <person name="Qi Q."/>
            <person name="Li W."/>
            <person name="Zhang B."/>
            <person name="Hu W."/>
            <person name="Zhang Y."/>
            <person name="Tian X."/>
            <person name="Jiao Y."/>
            <person name="Liang X."/>
            <person name="Jin J."/>
            <person name="Gao L."/>
            <person name="Zheng W."/>
            <person name="Hao B."/>
            <person name="Liu S."/>
            <person name="Wang W."/>
            <person name="Yuan L."/>
            <person name="Cao M."/>
            <person name="McDermott J."/>
            <person name="Samudrala R."/>
            <person name="Wang J."/>
            <person name="Wong G.K."/>
            <person name="Yang H."/>
        </authorList>
    </citation>
    <scope>NUCLEOTIDE SEQUENCE [LARGE SCALE GENOMIC DNA]</scope>
</reference>
<dbReference type="Pfam" id="PF12253">
    <property type="entry name" value="CAF1A_dimeriz"/>
    <property type="match status" value="1"/>
</dbReference>
<evidence type="ECO:0000256" key="1">
    <source>
        <dbReference type="SAM" id="MobiDB-lite"/>
    </source>
</evidence>
<evidence type="ECO:0000259" key="3">
    <source>
        <dbReference type="Pfam" id="PF21796"/>
    </source>
</evidence>
<dbReference type="EMBL" id="CM000144">
    <property type="protein sequence ID" value="EEE66947.1"/>
    <property type="molecule type" value="Genomic_DNA"/>
</dbReference>
<evidence type="ECO:0000313" key="4">
    <source>
        <dbReference type="EMBL" id="EEE66947.1"/>
    </source>
</evidence>
<feature type="compositionally biased region" description="Basic and acidic residues" evidence="1">
    <location>
        <begin position="563"/>
        <end position="572"/>
    </location>
</feature>
<feature type="domain" description="Chromatin assembly factor 1 subunit Cac1-like C-terminal" evidence="3">
    <location>
        <begin position="723"/>
        <end position="773"/>
    </location>
</feature>
<feature type="compositionally biased region" description="Polar residues" evidence="1">
    <location>
        <begin position="447"/>
        <end position="462"/>
    </location>
</feature>
<feature type="region of interest" description="Disordered" evidence="1">
    <location>
        <begin position="540"/>
        <end position="579"/>
    </location>
</feature>
<feature type="compositionally biased region" description="Basic and acidic residues" evidence="1">
    <location>
        <begin position="813"/>
        <end position="822"/>
    </location>
</feature>
<dbReference type="InterPro" id="IPR048800">
    <property type="entry name" value="Cac1-like_C"/>
</dbReference>
<feature type="compositionally biased region" description="Polar residues" evidence="1">
    <location>
        <begin position="792"/>
        <end position="805"/>
    </location>
</feature>
<feature type="compositionally biased region" description="Acidic residues" evidence="1">
    <location>
        <begin position="540"/>
        <end position="562"/>
    </location>
</feature>
<proteinExistence type="predicted"/>
<sequence>MQWKLLAGTRARHAPPVTLPVPLFRPPNNIAAVQLSRGAHESRRTRRKKRLLPWVSSSSSSLQPLRIPLLANNRGEVEQRFQMDGDEAKESAMDGLASETASRIPDVSKKQPKRKRTLVDEEVASAGLQGEIDALFDYYKEVSGYQLKPEEIGCSTNDSIVACLLEESSLPYDKLVDEIYRRMELRDGVTKSFISSAVNNIGQRMSYGISDIHDQVLVDESKSKLWCWETRDLKLLPSQLRGSLQIRRTARKLIHERILAISETGFWLVGLLGVTTNWFSVEKELKHIKEKAEKEAKRAEREKAEQKKRSKKHQEEVEREQKRRERQQAELKRQASIQKQANFMQHFLRGKKGGNMESLGNHHSMRSPHPNVFSKIEDSSATSAMDCTLSEENQLRSDEIWKLQIARWRKLYHQKELCRWSDRKNPKIELFKELKLQKCPATAPSEYVSTPSKEQSSQMEHQGSLNFSKLLDQSYDENADTSKTTNANTSSSVWRVKKLLQFDKSHRPAYYGTWTMKSSTVSARHPFKVDPLLDYDVDSDEEWEEEEPGENLSDFDNDDEEAMGEKDSKHDAEEETDNSFVVPNDYLSEDEGVQFEPLSGKLDDTCRLLSIPRVAIEELDVVLQQQKALHSFTEHALKKDRPLVIYNLDHGKAYLLDAEAITGILKVEQLCLQALCMKEYLGAPIIDVPVDINFPIKDLEIGRLNRKGPSTPVASKSISGSDLPEFVKIISSCPYGIGKLVESLRVQFPCVPKLQLKNKIWEIADFTNNRWQVKKDILDWCGLSLPPDRGIQQMQPDESGDSVQPSPQPGAKLEIHKHQIDA</sequence>
<feature type="region of interest" description="Disordered" evidence="1">
    <location>
        <begin position="351"/>
        <end position="371"/>
    </location>
</feature>
<feature type="domain" description="Chromatin assembly factor 1 subunit A dimerization" evidence="2">
    <location>
        <begin position="498"/>
        <end position="567"/>
    </location>
</feature>
<feature type="compositionally biased region" description="Basic and acidic residues" evidence="1">
    <location>
        <begin position="296"/>
        <end position="333"/>
    </location>
</feature>
<feature type="region of interest" description="Disordered" evidence="1">
    <location>
        <begin position="87"/>
        <end position="115"/>
    </location>
</feature>
<dbReference type="PANTHER" id="PTHR15272:SF7">
    <property type="entry name" value="OS07G0273301 PROTEIN"/>
    <property type="match status" value="1"/>
</dbReference>
<dbReference type="Proteomes" id="UP000007752">
    <property type="component" value="Chromosome 7"/>
</dbReference>
<dbReference type="InterPro" id="IPR022043">
    <property type="entry name" value="CAF1A_DD"/>
</dbReference>
<organism evidence="4">
    <name type="scientific">Oryza sativa subsp. japonica</name>
    <name type="common">Rice</name>
    <dbReference type="NCBI Taxonomy" id="39947"/>
    <lineage>
        <taxon>Eukaryota</taxon>
        <taxon>Viridiplantae</taxon>
        <taxon>Streptophyta</taxon>
        <taxon>Embryophyta</taxon>
        <taxon>Tracheophyta</taxon>
        <taxon>Spermatophyta</taxon>
        <taxon>Magnoliopsida</taxon>
        <taxon>Liliopsida</taxon>
        <taxon>Poales</taxon>
        <taxon>Poaceae</taxon>
        <taxon>BOP clade</taxon>
        <taxon>Oryzoideae</taxon>
        <taxon>Oryzeae</taxon>
        <taxon>Oryzinae</taxon>
        <taxon>Oryza</taxon>
        <taxon>Oryza sativa</taxon>
    </lineage>
</organism>
<feature type="region of interest" description="Disordered" evidence="1">
    <location>
        <begin position="789"/>
        <end position="822"/>
    </location>
</feature>
<dbReference type="PANTHER" id="PTHR15272">
    <property type="entry name" value="CHROMATIN ASSEMBLY FACTOR 1 SUBUNIT A CAF-1 SUBUNIT A"/>
    <property type="match status" value="1"/>
</dbReference>
<name>B9FWL0_ORYSJ</name>